<dbReference type="EMBL" id="JAINUG010000003">
    <property type="protein sequence ID" value="KAJ8417865.1"/>
    <property type="molecule type" value="Genomic_DNA"/>
</dbReference>
<reference evidence="2" key="1">
    <citation type="journal article" date="2023" name="Science">
        <title>Genome structures resolve the early diversification of teleost fishes.</title>
        <authorList>
            <person name="Parey E."/>
            <person name="Louis A."/>
            <person name="Montfort J."/>
            <person name="Bouchez O."/>
            <person name="Roques C."/>
            <person name="Iampietro C."/>
            <person name="Lluch J."/>
            <person name="Castinel A."/>
            <person name="Donnadieu C."/>
            <person name="Desvignes T."/>
            <person name="Floi Bucao C."/>
            <person name="Jouanno E."/>
            <person name="Wen M."/>
            <person name="Mejri S."/>
            <person name="Dirks R."/>
            <person name="Jansen H."/>
            <person name="Henkel C."/>
            <person name="Chen W.J."/>
            <person name="Zahm M."/>
            <person name="Cabau C."/>
            <person name="Klopp C."/>
            <person name="Thompson A.W."/>
            <person name="Robinson-Rechavi M."/>
            <person name="Braasch I."/>
            <person name="Lecointre G."/>
            <person name="Bobe J."/>
            <person name="Postlethwait J.H."/>
            <person name="Berthelot C."/>
            <person name="Roest Crollius H."/>
            <person name="Guiguen Y."/>
        </authorList>
    </citation>
    <scope>NUCLEOTIDE SEQUENCE</scope>
    <source>
        <strain evidence="2">NC1722</strain>
    </source>
</reference>
<keyword evidence="3" id="KW-1185">Reference proteome</keyword>
<sequence length="108" mass="11928">MLDHGWTCSPREGAGGKARGYTFKGRTSYGQVNGVPCPMGVCLGPACVRRGQTQKESGSRDKWAKAEIRRFRRGAPFVTVKFSAPPGPHPQPRARWPVSIRLFLAKFL</sequence>
<dbReference type="Proteomes" id="UP001221898">
    <property type="component" value="Unassembled WGS sequence"/>
</dbReference>
<accession>A0AAD7TBI6</accession>
<organism evidence="2 3">
    <name type="scientific">Aldrovandia affinis</name>
    <dbReference type="NCBI Taxonomy" id="143900"/>
    <lineage>
        <taxon>Eukaryota</taxon>
        <taxon>Metazoa</taxon>
        <taxon>Chordata</taxon>
        <taxon>Craniata</taxon>
        <taxon>Vertebrata</taxon>
        <taxon>Euteleostomi</taxon>
        <taxon>Actinopterygii</taxon>
        <taxon>Neopterygii</taxon>
        <taxon>Teleostei</taxon>
        <taxon>Notacanthiformes</taxon>
        <taxon>Halosauridae</taxon>
        <taxon>Aldrovandia</taxon>
    </lineage>
</organism>
<proteinExistence type="predicted"/>
<name>A0AAD7TBI6_9TELE</name>
<comment type="caution">
    <text evidence="2">The sequence shown here is derived from an EMBL/GenBank/DDBJ whole genome shotgun (WGS) entry which is preliminary data.</text>
</comment>
<gene>
    <name evidence="2" type="ORF">AAFF_G00227080</name>
</gene>
<evidence type="ECO:0000313" key="3">
    <source>
        <dbReference type="Proteomes" id="UP001221898"/>
    </source>
</evidence>
<dbReference type="AlphaFoldDB" id="A0AAD7TBI6"/>
<protein>
    <submittedName>
        <fullName evidence="2">Uncharacterized protein</fullName>
    </submittedName>
</protein>
<evidence type="ECO:0000256" key="1">
    <source>
        <dbReference type="SAM" id="MobiDB-lite"/>
    </source>
</evidence>
<evidence type="ECO:0000313" key="2">
    <source>
        <dbReference type="EMBL" id="KAJ8417865.1"/>
    </source>
</evidence>
<feature type="region of interest" description="Disordered" evidence="1">
    <location>
        <begin position="1"/>
        <end position="20"/>
    </location>
</feature>